<keyword evidence="2" id="KW-0812">Transmembrane</keyword>
<name>A0A1V6TZU0_9EURO</name>
<feature type="transmembrane region" description="Helical" evidence="2">
    <location>
        <begin position="268"/>
        <end position="292"/>
    </location>
</feature>
<keyword evidence="2" id="KW-1133">Transmembrane helix</keyword>
<dbReference type="Proteomes" id="UP000191285">
    <property type="component" value="Unassembled WGS sequence"/>
</dbReference>
<evidence type="ECO:0000259" key="3">
    <source>
        <dbReference type="Pfam" id="PF12051"/>
    </source>
</evidence>
<evidence type="ECO:0000313" key="4">
    <source>
        <dbReference type="EMBL" id="OQE31801.1"/>
    </source>
</evidence>
<dbReference type="AlphaFoldDB" id="A0A1V6TZU0"/>
<comment type="caution">
    <text evidence="4">The sequence shown here is derived from an EMBL/GenBank/DDBJ whole genome shotgun (WGS) entry which is preliminary data.</text>
</comment>
<dbReference type="InterPro" id="IPR022703">
    <property type="entry name" value="DUF3533"/>
</dbReference>
<feature type="transmembrane region" description="Helical" evidence="2">
    <location>
        <begin position="332"/>
        <end position="350"/>
    </location>
</feature>
<dbReference type="EMBL" id="MLKD01000001">
    <property type="protein sequence ID" value="OQE31801.1"/>
    <property type="molecule type" value="Genomic_DNA"/>
</dbReference>
<dbReference type="STRING" id="303698.A0A1V6TZU0"/>
<dbReference type="PANTHER" id="PTHR34814">
    <property type="entry name" value="NITROSOGUANIDINE RESISTANCE PROTEIN SNG1"/>
    <property type="match status" value="1"/>
</dbReference>
<feature type="transmembrane region" description="Helical" evidence="2">
    <location>
        <begin position="387"/>
        <end position="409"/>
    </location>
</feature>
<keyword evidence="5" id="KW-1185">Reference proteome</keyword>
<dbReference type="GO" id="GO:0016020">
    <property type="term" value="C:membrane"/>
    <property type="evidence" value="ECO:0007669"/>
    <property type="project" value="TreeGrafter"/>
</dbReference>
<feature type="transmembrane region" description="Helical" evidence="2">
    <location>
        <begin position="227"/>
        <end position="248"/>
    </location>
</feature>
<reference evidence="5" key="1">
    <citation type="journal article" date="2017" name="Nat. Microbiol.">
        <title>Global analysis of biosynthetic gene clusters reveals vast potential of secondary metabolite production in Penicillium species.</title>
        <authorList>
            <person name="Nielsen J.C."/>
            <person name="Grijseels S."/>
            <person name="Prigent S."/>
            <person name="Ji B."/>
            <person name="Dainat J."/>
            <person name="Nielsen K.F."/>
            <person name="Frisvad J.C."/>
            <person name="Workman M."/>
            <person name="Nielsen J."/>
        </authorList>
    </citation>
    <scope>NUCLEOTIDE SEQUENCE [LARGE SCALE GENOMIC DNA]</scope>
    <source>
        <strain evidence="5">IBT 24891</strain>
    </source>
</reference>
<evidence type="ECO:0000313" key="5">
    <source>
        <dbReference type="Proteomes" id="UP000191285"/>
    </source>
</evidence>
<gene>
    <name evidence="4" type="ORF">PENSTE_c001G08549</name>
</gene>
<accession>A0A1V6TZU0</accession>
<feature type="transmembrane region" description="Helical" evidence="2">
    <location>
        <begin position="33"/>
        <end position="56"/>
    </location>
</feature>
<dbReference type="OrthoDB" id="2140105at2759"/>
<keyword evidence="2" id="KW-0472">Membrane</keyword>
<evidence type="ECO:0000256" key="2">
    <source>
        <dbReference type="SAM" id="Phobius"/>
    </source>
</evidence>
<feature type="domain" description="DUF3533" evidence="3">
    <location>
        <begin position="36"/>
        <end position="401"/>
    </location>
</feature>
<feature type="region of interest" description="Disordered" evidence="1">
    <location>
        <begin position="438"/>
        <end position="517"/>
    </location>
</feature>
<protein>
    <recommendedName>
        <fullName evidence="3">DUF3533 domain-containing protein</fullName>
    </recommendedName>
</protein>
<dbReference type="PANTHER" id="PTHR34814:SF2">
    <property type="entry name" value="DUF3533 DOMAIN-CONTAINING PROTEIN"/>
    <property type="match status" value="1"/>
</dbReference>
<organism evidence="4 5">
    <name type="scientific">Penicillium steckii</name>
    <dbReference type="NCBI Taxonomy" id="303698"/>
    <lineage>
        <taxon>Eukaryota</taxon>
        <taxon>Fungi</taxon>
        <taxon>Dikarya</taxon>
        <taxon>Ascomycota</taxon>
        <taxon>Pezizomycotina</taxon>
        <taxon>Eurotiomycetes</taxon>
        <taxon>Eurotiomycetidae</taxon>
        <taxon>Eurotiales</taxon>
        <taxon>Aspergillaceae</taxon>
        <taxon>Penicillium</taxon>
    </lineage>
</organism>
<feature type="transmembrane region" description="Helical" evidence="2">
    <location>
        <begin position="304"/>
        <end position="326"/>
    </location>
</feature>
<dbReference type="InterPro" id="IPR053001">
    <property type="entry name" value="MNNG_permease-like"/>
</dbReference>
<proteinExistence type="predicted"/>
<evidence type="ECO:0000256" key="1">
    <source>
        <dbReference type="SAM" id="MobiDB-lite"/>
    </source>
</evidence>
<sequence length="517" mass="57702">MKPGKFYPRARQERPSIHDPDVRPRRLALLKAAVINFLALQFLFLGLFCYIFGSLFQQTGHIHNLNVLYVDYDGGAIGNAVRKAYNQMADTGFPTLVEEPALFYPDSSSIDGAVCDINYWAALYVAPNASNHLSAALAGGSAAASYDKSDVMTMVWNEARYSTVVDSAIASNLKSLAEAARVAYMNAEGKKLVQTLNSSDPAALSALSNPWVLSSNNLQETTQGSRLIYNTLVIILILIQEFFFLGYVNGLYQQFQLYTSVRPHRVAIVRQIISGTYTLVGALCTTGAIWAFRHGWQVSGGQFAITWMALWLFAHLNFLVLDVFTIWIPPPYVPMALISWIVSNVTSILLPFELSPAFYRVGYALPAHSIFNVLIDIWSSGCNPQLYYVLPVLFVYEVVGLVLSSIGVYRRSHYAMIKQEVDEKVIQERVEAVISERQGQIPTDGLHEEQQIETSESDGEAEGTMQRRATVATQPEEELMEIIRREMSRPRVEKATTSRESTGPSFNLPFKDYQASI</sequence>
<dbReference type="Pfam" id="PF12051">
    <property type="entry name" value="DUF3533"/>
    <property type="match status" value="1"/>
</dbReference>
<feature type="compositionally biased region" description="Basic and acidic residues" evidence="1">
    <location>
        <begin position="481"/>
        <end position="497"/>
    </location>
</feature>